<accession>A0A2S5T6M0</accession>
<evidence type="ECO:0000313" key="8">
    <source>
        <dbReference type="Proteomes" id="UP000239406"/>
    </source>
</evidence>
<evidence type="ECO:0000256" key="3">
    <source>
        <dbReference type="ARBA" id="ARBA00022989"/>
    </source>
</evidence>
<proteinExistence type="inferred from homology"/>
<dbReference type="Proteomes" id="UP000294772">
    <property type="component" value="Unassembled WGS sequence"/>
</dbReference>
<comment type="caution">
    <text evidence="6">The sequence shown here is derived from an EMBL/GenBank/DDBJ whole genome shotgun (WGS) entry which is preliminary data.</text>
</comment>
<dbReference type="OrthoDB" id="9788219at2"/>
<evidence type="ECO:0000256" key="2">
    <source>
        <dbReference type="ARBA" id="ARBA00022692"/>
    </source>
</evidence>
<dbReference type="RefSeq" id="WP_104356695.1">
    <property type="nucleotide sequence ID" value="NZ_CP064338.1"/>
</dbReference>
<keyword evidence="8" id="KW-1185">Reference proteome</keyword>
<organism evidence="6 8">
    <name type="scientific">Caldimonas thermodepolymerans</name>
    <dbReference type="NCBI Taxonomy" id="215580"/>
    <lineage>
        <taxon>Bacteria</taxon>
        <taxon>Pseudomonadati</taxon>
        <taxon>Pseudomonadota</taxon>
        <taxon>Betaproteobacteria</taxon>
        <taxon>Burkholderiales</taxon>
        <taxon>Sphaerotilaceae</taxon>
        <taxon>Caldimonas</taxon>
    </lineage>
</organism>
<evidence type="ECO:0000313" key="9">
    <source>
        <dbReference type="Proteomes" id="UP000294772"/>
    </source>
</evidence>
<reference evidence="7 9" key="2">
    <citation type="submission" date="2019-03" db="EMBL/GenBank/DDBJ databases">
        <title>Genomic Encyclopedia of Type Strains, Phase IV (KMG-IV): sequencing the most valuable type-strain genomes for metagenomic binning, comparative biology and taxonomic classification.</title>
        <authorList>
            <person name="Goeker M."/>
        </authorList>
    </citation>
    <scope>NUCLEOTIDE SEQUENCE [LARGE SCALE GENOMIC DNA]</scope>
    <source>
        <strain evidence="7 9">DSM 15264</strain>
    </source>
</reference>
<protein>
    <recommendedName>
        <fullName evidence="5">Inner membrane-spanning protein YciB</fullName>
    </recommendedName>
</protein>
<dbReference type="AlphaFoldDB" id="A0A2S5T6M0"/>
<keyword evidence="3 5" id="KW-1133">Transmembrane helix</keyword>
<feature type="transmembrane region" description="Helical" evidence="5">
    <location>
        <begin position="109"/>
        <end position="130"/>
    </location>
</feature>
<dbReference type="InterPro" id="IPR006008">
    <property type="entry name" value="YciB"/>
</dbReference>
<sequence>MKLLFDFLPVILFFGMFKYAEARPDWAAATATDWLGFMVSGGVVGPKEAPVLLATVVVILATAAQIAWLVARRRKVDTMLWVSLALVTVLGGATIWFHSETFIKWKPSVLYWIMGAAFWISQAVFGKNLLQALMGSQLELPAAVWQRLNVAWIAFFALMGLLNIYVAYTFSTATWVNFKLFGGLGLMLAFMVAQGVYLSRHLKNEEQS</sequence>
<evidence type="ECO:0000256" key="5">
    <source>
        <dbReference type="HAMAP-Rule" id="MF_00189"/>
    </source>
</evidence>
<comment type="subcellular location">
    <subcellularLocation>
        <location evidence="5">Cell inner membrane</location>
        <topology evidence="5">Multi-pass membrane protein</topology>
    </subcellularLocation>
</comment>
<evidence type="ECO:0000256" key="4">
    <source>
        <dbReference type="ARBA" id="ARBA00023136"/>
    </source>
</evidence>
<keyword evidence="5" id="KW-0997">Cell inner membrane</keyword>
<evidence type="ECO:0000256" key="1">
    <source>
        <dbReference type="ARBA" id="ARBA00022475"/>
    </source>
</evidence>
<dbReference type="GO" id="GO:0005886">
    <property type="term" value="C:plasma membrane"/>
    <property type="evidence" value="ECO:0007669"/>
    <property type="project" value="UniProtKB-SubCell"/>
</dbReference>
<dbReference type="EMBL" id="PSNY01000005">
    <property type="protein sequence ID" value="PPE70606.1"/>
    <property type="molecule type" value="Genomic_DNA"/>
</dbReference>
<feature type="transmembrane region" description="Helical" evidence="5">
    <location>
        <begin position="51"/>
        <end position="71"/>
    </location>
</feature>
<dbReference type="NCBIfam" id="NF001325">
    <property type="entry name" value="PRK00259.1-3"/>
    <property type="match status" value="1"/>
</dbReference>
<comment type="function">
    <text evidence="5">Plays a role in cell envelope biogenesis, maintenance of cell envelope integrity and membrane homeostasis.</text>
</comment>
<gene>
    <name evidence="5" type="primary">yciB</name>
    <name evidence="6" type="ORF">C1702_05525</name>
    <name evidence="7" type="ORF">EV676_101632</name>
</gene>
<dbReference type="EMBL" id="SLXF01000001">
    <property type="protein sequence ID" value="TCP10048.1"/>
    <property type="molecule type" value="Genomic_DNA"/>
</dbReference>
<name>A0A2S5T6M0_9BURK</name>
<feature type="transmembrane region" description="Helical" evidence="5">
    <location>
        <begin position="180"/>
        <end position="198"/>
    </location>
</feature>
<keyword evidence="1 5" id="KW-1003">Cell membrane</keyword>
<keyword evidence="4 5" id="KW-0472">Membrane</keyword>
<dbReference type="Proteomes" id="UP000239406">
    <property type="component" value="Unassembled WGS sequence"/>
</dbReference>
<dbReference type="Pfam" id="PF04279">
    <property type="entry name" value="IspA"/>
    <property type="match status" value="1"/>
</dbReference>
<feature type="transmembrane region" description="Helical" evidence="5">
    <location>
        <begin position="78"/>
        <end position="97"/>
    </location>
</feature>
<reference evidence="6 8" key="1">
    <citation type="submission" date="2018-02" db="EMBL/GenBank/DDBJ databases">
        <title>Reclassifiation of [Polyangium] brachysporum DSM 7029 as Guopingzhaonella breviflexa gen. nov., sp. nov., a member of the family Comamonadaceae.</title>
        <authorList>
            <person name="Tang B."/>
        </authorList>
    </citation>
    <scope>NUCLEOTIDE SEQUENCE [LARGE SCALE GENOMIC DNA]</scope>
    <source>
        <strain evidence="6 8">DSM 15344</strain>
    </source>
</reference>
<dbReference type="PANTHER" id="PTHR36917:SF1">
    <property type="entry name" value="INNER MEMBRANE-SPANNING PROTEIN YCIB"/>
    <property type="match status" value="1"/>
</dbReference>
<dbReference type="HAMAP" id="MF_00189">
    <property type="entry name" value="YciB"/>
    <property type="match status" value="1"/>
</dbReference>
<keyword evidence="2 5" id="KW-0812">Transmembrane</keyword>
<evidence type="ECO:0000313" key="6">
    <source>
        <dbReference type="EMBL" id="PPE70606.1"/>
    </source>
</evidence>
<comment type="similarity">
    <text evidence="5">Belongs to the YciB family.</text>
</comment>
<feature type="transmembrane region" description="Helical" evidence="5">
    <location>
        <begin position="150"/>
        <end position="168"/>
    </location>
</feature>
<dbReference type="PANTHER" id="PTHR36917">
    <property type="entry name" value="INTRACELLULAR SEPTATION PROTEIN A-RELATED"/>
    <property type="match status" value="1"/>
</dbReference>
<evidence type="ECO:0000313" key="7">
    <source>
        <dbReference type="EMBL" id="TCP10048.1"/>
    </source>
</evidence>